<name>A0ABS4YTR2_9MICC</name>
<keyword evidence="15" id="KW-1185">Reference proteome</keyword>
<keyword evidence="3" id="KW-1003">Cell membrane</keyword>
<evidence type="ECO:0000313" key="15">
    <source>
        <dbReference type="Proteomes" id="UP000711614"/>
    </source>
</evidence>
<gene>
    <name evidence="14" type="ORF">JOF48_000993</name>
</gene>
<reference evidence="14 15" key="1">
    <citation type="submission" date="2021-03" db="EMBL/GenBank/DDBJ databases">
        <title>Sequencing the genomes of 1000 actinobacteria strains.</title>
        <authorList>
            <person name="Klenk H.-P."/>
        </authorList>
    </citation>
    <scope>NUCLEOTIDE SEQUENCE [LARGE SCALE GENOMIC DNA]</scope>
    <source>
        <strain evidence="14 15">DSM 16005</strain>
    </source>
</reference>
<keyword evidence="7 12" id="KW-0472">Membrane</keyword>
<evidence type="ECO:0000256" key="5">
    <source>
        <dbReference type="ARBA" id="ARBA00022989"/>
    </source>
</evidence>
<evidence type="ECO:0000259" key="13">
    <source>
        <dbReference type="Pfam" id="PF10099"/>
    </source>
</evidence>
<dbReference type="RefSeq" id="WP_209677872.1">
    <property type="nucleotide sequence ID" value="NZ_JAGIOI010000001.1"/>
</dbReference>
<evidence type="ECO:0000256" key="2">
    <source>
        <dbReference type="ARBA" id="ARBA00004236"/>
    </source>
</evidence>
<evidence type="ECO:0000256" key="1">
    <source>
        <dbReference type="ARBA" id="ARBA00004167"/>
    </source>
</evidence>
<organism evidence="14 15">
    <name type="scientific">Arthrobacter stackebrandtii</name>
    <dbReference type="NCBI Taxonomy" id="272161"/>
    <lineage>
        <taxon>Bacteria</taxon>
        <taxon>Bacillati</taxon>
        <taxon>Actinomycetota</taxon>
        <taxon>Actinomycetes</taxon>
        <taxon>Micrococcales</taxon>
        <taxon>Micrococcaceae</taxon>
        <taxon>Arthrobacter</taxon>
    </lineage>
</organism>
<dbReference type="EMBL" id="JAGIOI010000001">
    <property type="protein sequence ID" value="MBP2412194.1"/>
    <property type="molecule type" value="Genomic_DNA"/>
</dbReference>
<evidence type="ECO:0000256" key="6">
    <source>
        <dbReference type="ARBA" id="ARBA00023015"/>
    </source>
</evidence>
<evidence type="ECO:0000256" key="7">
    <source>
        <dbReference type="ARBA" id="ARBA00023136"/>
    </source>
</evidence>
<dbReference type="InterPro" id="IPR051474">
    <property type="entry name" value="Anti-sigma-K/W_factor"/>
</dbReference>
<evidence type="ECO:0000256" key="8">
    <source>
        <dbReference type="ARBA" id="ARBA00023163"/>
    </source>
</evidence>
<comment type="subcellular location">
    <subcellularLocation>
        <location evidence="2">Cell membrane</location>
    </subcellularLocation>
    <subcellularLocation>
        <location evidence="1">Membrane</location>
        <topology evidence="1">Single-pass membrane protein</topology>
    </subcellularLocation>
</comment>
<dbReference type="Proteomes" id="UP000711614">
    <property type="component" value="Unassembled WGS sequence"/>
</dbReference>
<proteinExistence type="predicted"/>
<evidence type="ECO:0000256" key="10">
    <source>
        <dbReference type="ARBA" id="ARBA00030803"/>
    </source>
</evidence>
<evidence type="ECO:0000256" key="12">
    <source>
        <dbReference type="SAM" id="Phobius"/>
    </source>
</evidence>
<dbReference type="Pfam" id="PF10099">
    <property type="entry name" value="RskA_C"/>
    <property type="match status" value="1"/>
</dbReference>
<dbReference type="PANTHER" id="PTHR37461">
    <property type="entry name" value="ANTI-SIGMA-K FACTOR RSKA"/>
    <property type="match status" value="1"/>
</dbReference>
<dbReference type="InterPro" id="IPR018764">
    <property type="entry name" value="RskA_C"/>
</dbReference>
<keyword evidence="8" id="KW-0804">Transcription</keyword>
<accession>A0ABS4YTR2</accession>
<evidence type="ECO:0000256" key="3">
    <source>
        <dbReference type="ARBA" id="ARBA00022475"/>
    </source>
</evidence>
<dbReference type="PANTHER" id="PTHR37461:SF1">
    <property type="entry name" value="ANTI-SIGMA-K FACTOR RSKA"/>
    <property type="match status" value="1"/>
</dbReference>
<comment type="caution">
    <text evidence="14">The sequence shown here is derived from an EMBL/GenBank/DDBJ whole genome shotgun (WGS) entry which is preliminary data.</text>
</comment>
<evidence type="ECO:0000256" key="4">
    <source>
        <dbReference type="ARBA" id="ARBA00022692"/>
    </source>
</evidence>
<feature type="domain" description="Anti-sigma K factor RskA C-terminal" evidence="13">
    <location>
        <begin position="123"/>
        <end position="278"/>
    </location>
</feature>
<dbReference type="Gene3D" id="1.10.10.1320">
    <property type="entry name" value="Anti-sigma factor, zinc-finger domain"/>
    <property type="match status" value="1"/>
</dbReference>
<feature type="transmembrane region" description="Helical" evidence="12">
    <location>
        <begin position="122"/>
        <end position="143"/>
    </location>
</feature>
<dbReference type="InterPro" id="IPR041916">
    <property type="entry name" value="Anti_sigma_zinc_sf"/>
</dbReference>
<evidence type="ECO:0000256" key="11">
    <source>
        <dbReference type="SAM" id="MobiDB-lite"/>
    </source>
</evidence>
<evidence type="ECO:0000313" key="14">
    <source>
        <dbReference type="EMBL" id="MBP2412194.1"/>
    </source>
</evidence>
<keyword evidence="5 12" id="KW-1133">Transmembrane helix</keyword>
<keyword evidence="4 12" id="KW-0812">Transmembrane</keyword>
<protein>
    <recommendedName>
        <fullName evidence="10">Regulator of SigK</fullName>
    </recommendedName>
    <alternativeName>
        <fullName evidence="9">Sigma-K anti-sigma factor RskA</fullName>
    </alternativeName>
</protein>
<feature type="region of interest" description="Disordered" evidence="11">
    <location>
        <begin position="88"/>
        <end position="113"/>
    </location>
</feature>
<sequence length="283" mass="29018">MEQQLHLLTGSYALNALGETERGDFERYALTDPQTLEEVRSLSETAALLAYGTPTEAPPAALKAEIMAAIRNTRQLPAASVVRDISTATGTPAQSRRNHVARGRATERPQTADGTIKRRVPVLSAAAALVLFAGVGLGGWVAGQAATQRDMEQKLVAIAAQQQAAQTQQEAMLGIVSSPDAKIATTALSDGGSVTVASSSEANKAAVMVQNLPALPSGKTYELWFISAAGAVPAGLMSTTDPTVAGMQVLNGPLGGATHVGITVEPAGGSAAPTSTPIVVQEL</sequence>
<evidence type="ECO:0000256" key="9">
    <source>
        <dbReference type="ARBA" id="ARBA00029829"/>
    </source>
</evidence>
<keyword evidence="6" id="KW-0805">Transcription regulation</keyword>